<evidence type="ECO:0000256" key="1">
    <source>
        <dbReference type="SAM" id="MobiDB-lite"/>
    </source>
</evidence>
<organism evidence="4 5">
    <name type="scientific">Mytilus coruscus</name>
    <name type="common">Sea mussel</name>
    <dbReference type="NCBI Taxonomy" id="42192"/>
    <lineage>
        <taxon>Eukaryota</taxon>
        <taxon>Metazoa</taxon>
        <taxon>Spiralia</taxon>
        <taxon>Lophotrochozoa</taxon>
        <taxon>Mollusca</taxon>
        <taxon>Bivalvia</taxon>
        <taxon>Autobranchia</taxon>
        <taxon>Pteriomorphia</taxon>
        <taxon>Mytilida</taxon>
        <taxon>Mytiloidea</taxon>
        <taxon>Mytilidae</taxon>
        <taxon>Mytilinae</taxon>
        <taxon>Mytilus</taxon>
    </lineage>
</organism>
<feature type="transmembrane region" description="Helical" evidence="2">
    <location>
        <begin position="218"/>
        <end position="239"/>
    </location>
</feature>
<keyword evidence="2" id="KW-1133">Transmembrane helix</keyword>
<feature type="compositionally biased region" description="Basic and acidic residues" evidence="1">
    <location>
        <begin position="339"/>
        <end position="351"/>
    </location>
</feature>
<dbReference type="AlphaFoldDB" id="A0A6J8BS10"/>
<protein>
    <recommendedName>
        <fullName evidence="6">TNFR-Cys domain-containing protein</fullName>
    </recommendedName>
</protein>
<keyword evidence="2" id="KW-0812">Transmembrane</keyword>
<feature type="region of interest" description="Disordered" evidence="1">
    <location>
        <begin position="339"/>
        <end position="358"/>
    </location>
</feature>
<feature type="region of interest" description="Disordered" evidence="1">
    <location>
        <begin position="610"/>
        <end position="631"/>
    </location>
</feature>
<dbReference type="OrthoDB" id="6123759at2759"/>
<feature type="chain" id="PRO_5027112794" description="TNFR-Cys domain-containing protein" evidence="3">
    <location>
        <begin position="20"/>
        <end position="713"/>
    </location>
</feature>
<evidence type="ECO:0000313" key="4">
    <source>
        <dbReference type="EMBL" id="CAC5385127.1"/>
    </source>
</evidence>
<name>A0A6J8BS10_MYTCO</name>
<evidence type="ECO:0008006" key="6">
    <source>
        <dbReference type="Google" id="ProtNLM"/>
    </source>
</evidence>
<reference evidence="4 5" key="1">
    <citation type="submission" date="2020-06" db="EMBL/GenBank/DDBJ databases">
        <authorList>
            <person name="Li R."/>
            <person name="Bekaert M."/>
        </authorList>
    </citation>
    <scope>NUCLEOTIDE SEQUENCE [LARGE SCALE GENOMIC DNA]</scope>
    <source>
        <strain evidence="5">wild</strain>
    </source>
</reference>
<gene>
    <name evidence="4" type="ORF">MCOR_20702</name>
</gene>
<keyword evidence="5" id="KW-1185">Reference proteome</keyword>
<keyword evidence="3" id="KW-0732">Signal</keyword>
<evidence type="ECO:0000256" key="3">
    <source>
        <dbReference type="SAM" id="SignalP"/>
    </source>
</evidence>
<feature type="region of interest" description="Disordered" evidence="1">
    <location>
        <begin position="647"/>
        <end position="713"/>
    </location>
</feature>
<feature type="compositionally biased region" description="Basic and acidic residues" evidence="1">
    <location>
        <begin position="615"/>
        <end position="631"/>
    </location>
</feature>
<evidence type="ECO:0000256" key="2">
    <source>
        <dbReference type="SAM" id="Phobius"/>
    </source>
</evidence>
<evidence type="ECO:0000313" key="5">
    <source>
        <dbReference type="Proteomes" id="UP000507470"/>
    </source>
</evidence>
<feature type="signal peptide" evidence="3">
    <location>
        <begin position="1"/>
        <end position="19"/>
    </location>
</feature>
<feature type="compositionally biased region" description="Acidic residues" evidence="1">
    <location>
        <begin position="672"/>
        <end position="682"/>
    </location>
</feature>
<accession>A0A6J8BS10</accession>
<proteinExistence type="predicted"/>
<dbReference type="Gene3D" id="2.10.50.10">
    <property type="entry name" value="Tumor Necrosis Factor Receptor, subunit A, domain 2"/>
    <property type="match status" value="1"/>
</dbReference>
<keyword evidence="2" id="KW-0472">Membrane</keyword>
<feature type="compositionally biased region" description="Polar residues" evidence="1">
    <location>
        <begin position="658"/>
        <end position="671"/>
    </location>
</feature>
<dbReference type="Proteomes" id="UP000507470">
    <property type="component" value="Unassembled WGS sequence"/>
</dbReference>
<feature type="region of interest" description="Disordered" evidence="1">
    <location>
        <begin position="466"/>
        <end position="493"/>
    </location>
</feature>
<sequence length="713" mass="80933">MRHILRVLLMLLICQMIKSIPSCKPNQMKRRDKSGNYLCCYTVICRQGQTFAFCEHDQGFDTCTNCPEDTYHLDIIDTSKMNTKLDPCIPKPTCEQPEVRLENGKCICDRSLGYYGNDNNNCMLAEMMCSSPGFELKDNGKCQPCAEDFFKPEASAEHICRRKSSCHESQDIANNGSTTTDRSCKARTMKNLPAIKLTTENDDKKNNQSTNEQQNDDVVIGIIIGFIIGVTIIICVAIVKITRRQQPLQICLFIRPWSTNCHTYEKASKDVDNNKKYNDIDRLSNRSISNTYEEACVLMSGVTENKEDKSHDDNTSTKEKYVSISKEEIEKPHFAEVHHSPGAESFPERSTDSSSSVAQEEFTDFISSMSTDFFSKPIQISKAKNAPQKLKSISHNRREKKFISDKNKINTEFSDKKTLASSDNKQTELQSKQNLIYPYDVSSDKKLIEMTIEGEHACREKTYVMSNMEEAKSRSKTKTTGNAGKSDKKDYSKYENMPRKNVKPRIRQLENTNEVRQLTNNRTKTLSKMDKTTQSAVDEPLNILEDESIADPYIQRRADFLRHVHETCIDDVDEPLQKDERSSKFDLKNKQLLIIDKNPSTNIIPSIATVKPRLRGKEKDPNNQLTTHEHHLVVTQPDNQDVLRKVATSRAPRPAESEMSNNVHSGSSADTSQEENSDDAESFENSGSSAFDPCEESALKYLPPVDSVEFHST</sequence>
<dbReference type="EMBL" id="CACVKT020003687">
    <property type="protein sequence ID" value="CAC5385127.1"/>
    <property type="molecule type" value="Genomic_DNA"/>
</dbReference>